<dbReference type="InterPro" id="IPR035906">
    <property type="entry name" value="MetI-like_sf"/>
</dbReference>
<feature type="domain" description="ABC transmembrane type-1" evidence="11">
    <location>
        <begin position="15"/>
        <end position="206"/>
    </location>
</feature>
<dbReference type="InterPro" id="IPR000515">
    <property type="entry name" value="MetI-like"/>
</dbReference>
<evidence type="ECO:0000313" key="13">
    <source>
        <dbReference type="Proteomes" id="UP000044377"/>
    </source>
</evidence>
<dbReference type="InterPro" id="IPR043429">
    <property type="entry name" value="ArtM/GltK/GlnP/TcyL/YhdX-like"/>
</dbReference>
<evidence type="ECO:0000259" key="11">
    <source>
        <dbReference type="PROSITE" id="PS50928"/>
    </source>
</evidence>
<evidence type="ECO:0000256" key="7">
    <source>
        <dbReference type="ARBA" id="ARBA00022970"/>
    </source>
</evidence>
<proteinExistence type="inferred from homology"/>
<name>A0A0G4JTF1_9GAMM</name>
<dbReference type="STRING" id="1109412.BN1221_01419"/>
<keyword evidence="3 10" id="KW-0813">Transport</keyword>
<dbReference type="GO" id="GO:0043190">
    <property type="term" value="C:ATP-binding cassette (ABC) transporter complex"/>
    <property type="evidence" value="ECO:0007669"/>
    <property type="project" value="InterPro"/>
</dbReference>
<keyword evidence="7" id="KW-0029">Amino-acid transport</keyword>
<feature type="transmembrane region" description="Helical" evidence="10">
    <location>
        <begin position="52"/>
        <end position="73"/>
    </location>
</feature>
<feature type="transmembrane region" description="Helical" evidence="10">
    <location>
        <begin position="20"/>
        <end position="40"/>
    </location>
</feature>
<gene>
    <name evidence="12" type="ORF">BN1221_01419</name>
</gene>
<evidence type="ECO:0000256" key="1">
    <source>
        <dbReference type="ARBA" id="ARBA00004429"/>
    </source>
</evidence>
<dbReference type="Pfam" id="PF00528">
    <property type="entry name" value="BPD_transp_1"/>
    <property type="match status" value="1"/>
</dbReference>
<dbReference type="NCBIfam" id="TIGR01726">
    <property type="entry name" value="HEQRo_perm_3TM"/>
    <property type="match status" value="1"/>
</dbReference>
<accession>A0A0G4JTF1</accession>
<evidence type="ECO:0000256" key="2">
    <source>
        <dbReference type="ARBA" id="ARBA00010072"/>
    </source>
</evidence>
<keyword evidence="5" id="KW-0997">Cell inner membrane</keyword>
<keyword evidence="9 10" id="KW-0472">Membrane</keyword>
<dbReference type="EMBL" id="CGIG01000001">
    <property type="protein sequence ID" value="CPR15276.1"/>
    <property type="molecule type" value="Genomic_DNA"/>
</dbReference>
<feature type="transmembrane region" description="Helical" evidence="10">
    <location>
        <begin position="181"/>
        <end position="205"/>
    </location>
</feature>
<organism evidence="12 13">
    <name type="scientific">Brenneria goodwinii</name>
    <dbReference type="NCBI Taxonomy" id="1109412"/>
    <lineage>
        <taxon>Bacteria</taxon>
        <taxon>Pseudomonadati</taxon>
        <taxon>Pseudomonadota</taxon>
        <taxon>Gammaproteobacteria</taxon>
        <taxon>Enterobacterales</taxon>
        <taxon>Pectobacteriaceae</taxon>
        <taxon>Brenneria</taxon>
    </lineage>
</organism>
<evidence type="ECO:0000256" key="6">
    <source>
        <dbReference type="ARBA" id="ARBA00022692"/>
    </source>
</evidence>
<dbReference type="PROSITE" id="PS50928">
    <property type="entry name" value="ABC_TM1"/>
    <property type="match status" value="1"/>
</dbReference>
<evidence type="ECO:0000256" key="3">
    <source>
        <dbReference type="ARBA" id="ARBA00022448"/>
    </source>
</evidence>
<protein>
    <submittedName>
        <fullName evidence="12">Putative transport system permease protein</fullName>
    </submittedName>
</protein>
<keyword evidence="8 10" id="KW-1133">Transmembrane helix</keyword>
<reference evidence="13" key="1">
    <citation type="submission" date="2015-01" db="EMBL/GenBank/DDBJ databases">
        <authorList>
            <person name="Paterson Steve"/>
        </authorList>
    </citation>
    <scope>NUCLEOTIDE SEQUENCE [LARGE SCALE GENOMIC DNA]</scope>
    <source>
        <strain evidence="13">OBR1</strain>
    </source>
</reference>
<dbReference type="SUPFAM" id="SSF161098">
    <property type="entry name" value="MetI-like"/>
    <property type="match status" value="1"/>
</dbReference>
<dbReference type="Gene3D" id="1.10.3720.10">
    <property type="entry name" value="MetI-like"/>
    <property type="match status" value="1"/>
</dbReference>
<evidence type="ECO:0000313" key="12">
    <source>
        <dbReference type="EMBL" id="CPR15276.1"/>
    </source>
</evidence>
<dbReference type="GO" id="GO:0022857">
    <property type="term" value="F:transmembrane transporter activity"/>
    <property type="evidence" value="ECO:0007669"/>
    <property type="project" value="InterPro"/>
</dbReference>
<dbReference type="RefSeq" id="WP_048636714.1">
    <property type="nucleotide sequence ID" value="NZ_CGIG01000001.1"/>
</dbReference>
<evidence type="ECO:0000256" key="4">
    <source>
        <dbReference type="ARBA" id="ARBA00022475"/>
    </source>
</evidence>
<dbReference type="PANTHER" id="PTHR30614:SF0">
    <property type="entry name" value="L-CYSTINE TRANSPORT SYSTEM PERMEASE PROTEIN TCYL"/>
    <property type="match status" value="1"/>
</dbReference>
<comment type="subcellular location">
    <subcellularLocation>
        <location evidence="1">Cell inner membrane</location>
        <topology evidence="1">Multi-pass membrane protein</topology>
    </subcellularLocation>
    <subcellularLocation>
        <location evidence="10">Cell membrane</location>
        <topology evidence="10">Multi-pass membrane protein</topology>
    </subcellularLocation>
</comment>
<keyword evidence="4" id="KW-1003">Cell membrane</keyword>
<dbReference type="AlphaFoldDB" id="A0A0G4JTF1"/>
<dbReference type="Proteomes" id="UP000044377">
    <property type="component" value="Unassembled WGS sequence"/>
</dbReference>
<dbReference type="CDD" id="cd06261">
    <property type="entry name" value="TM_PBP2"/>
    <property type="match status" value="1"/>
</dbReference>
<feature type="transmembrane region" description="Helical" evidence="10">
    <location>
        <begin position="79"/>
        <end position="98"/>
    </location>
</feature>
<dbReference type="OrthoDB" id="7255919at2"/>
<sequence length="213" mass="23855">MNELLLYLPDYLRAMGVTLWISACSAAFGALLGFLLHAVCRRQAWLYAAWRFYVWVIRGTPYLAQLAVIYFGLPSVGVMLSAVEATILSLTLYSAAYFSEIFRASWQSIARGQLEAAAAHNISPWRSFWHIQTPQAMRFSLPMLGNQFILTIKESAVASVITVPELTMTTGQIVANTYTYVLPYALLILSYWLLAQGVSLSVRLLSRWQTSKG</sequence>
<evidence type="ECO:0000256" key="5">
    <source>
        <dbReference type="ARBA" id="ARBA00022519"/>
    </source>
</evidence>
<comment type="similarity">
    <text evidence="2">Belongs to the binding-protein-dependent transport system permease family. HisMQ subfamily.</text>
</comment>
<evidence type="ECO:0000256" key="10">
    <source>
        <dbReference type="RuleBase" id="RU363032"/>
    </source>
</evidence>
<dbReference type="PANTHER" id="PTHR30614">
    <property type="entry name" value="MEMBRANE COMPONENT OF AMINO ACID ABC TRANSPORTER"/>
    <property type="match status" value="1"/>
</dbReference>
<evidence type="ECO:0000256" key="9">
    <source>
        <dbReference type="ARBA" id="ARBA00023136"/>
    </source>
</evidence>
<dbReference type="GO" id="GO:0006865">
    <property type="term" value="P:amino acid transport"/>
    <property type="evidence" value="ECO:0007669"/>
    <property type="project" value="UniProtKB-KW"/>
</dbReference>
<keyword evidence="6 10" id="KW-0812">Transmembrane</keyword>
<keyword evidence="13" id="KW-1185">Reference proteome</keyword>
<dbReference type="InterPro" id="IPR010065">
    <property type="entry name" value="AA_ABC_transptr_permease_3TM"/>
</dbReference>
<evidence type="ECO:0000256" key="8">
    <source>
        <dbReference type="ARBA" id="ARBA00022989"/>
    </source>
</evidence>